<sequence>MLPPAPQEKILTKQDIEEGLVALSAALRVQGPVLGFQLPIRAVVVGGAIAVLKFYTRTTTHDVDFALDANLIQLADGVTLSGEQGERTLDKFWFNPAMSFYLNAPA</sequence>
<evidence type="ECO:0000313" key="1">
    <source>
        <dbReference type="EMBL" id="OJT06328.1"/>
    </source>
</evidence>
<protein>
    <submittedName>
        <fullName evidence="1">Uncharacterized protein</fullName>
    </submittedName>
</protein>
<accession>A0A1M2VFJ5</accession>
<dbReference type="AlphaFoldDB" id="A0A1M2VFJ5"/>
<comment type="caution">
    <text evidence="1">The sequence shown here is derived from an EMBL/GenBank/DDBJ whole genome shotgun (WGS) entry which is preliminary data.</text>
</comment>
<dbReference type="Proteomes" id="UP000184267">
    <property type="component" value="Unassembled WGS sequence"/>
</dbReference>
<reference evidence="1 2" key="1">
    <citation type="submission" date="2016-10" db="EMBL/GenBank/DDBJ databases">
        <title>Genome sequence of the basidiomycete white-rot fungus Trametes pubescens.</title>
        <authorList>
            <person name="Makela M.R."/>
            <person name="Granchi Z."/>
            <person name="Peng M."/>
            <person name="De Vries R.P."/>
            <person name="Grigoriev I."/>
            <person name="Riley R."/>
            <person name="Hilden K."/>
        </authorList>
    </citation>
    <scope>NUCLEOTIDE SEQUENCE [LARGE SCALE GENOMIC DNA]</scope>
    <source>
        <strain evidence="1 2">FBCC735</strain>
    </source>
</reference>
<evidence type="ECO:0000313" key="2">
    <source>
        <dbReference type="Proteomes" id="UP000184267"/>
    </source>
</evidence>
<proteinExistence type="predicted"/>
<dbReference type="EMBL" id="MNAD01001319">
    <property type="protein sequence ID" value="OJT06328.1"/>
    <property type="molecule type" value="Genomic_DNA"/>
</dbReference>
<gene>
    <name evidence="1" type="ORF">TRAPUB_2790</name>
</gene>
<name>A0A1M2VFJ5_TRAPU</name>
<organism evidence="1 2">
    <name type="scientific">Trametes pubescens</name>
    <name type="common">White-rot fungus</name>
    <dbReference type="NCBI Taxonomy" id="154538"/>
    <lineage>
        <taxon>Eukaryota</taxon>
        <taxon>Fungi</taxon>
        <taxon>Dikarya</taxon>
        <taxon>Basidiomycota</taxon>
        <taxon>Agaricomycotina</taxon>
        <taxon>Agaricomycetes</taxon>
        <taxon>Polyporales</taxon>
        <taxon>Polyporaceae</taxon>
        <taxon>Trametes</taxon>
    </lineage>
</organism>
<keyword evidence="2" id="KW-1185">Reference proteome</keyword>
<dbReference type="OrthoDB" id="3348320at2759"/>